<comment type="subcellular location">
    <subcellularLocation>
        <location evidence="1">Nucleus</location>
    </subcellularLocation>
</comment>
<dbReference type="SUPFAM" id="SSF50249">
    <property type="entry name" value="Nucleic acid-binding proteins"/>
    <property type="match status" value="1"/>
</dbReference>
<dbReference type="InterPro" id="IPR014892">
    <property type="entry name" value="RPA_C"/>
</dbReference>
<dbReference type="PANTHER" id="PTHR13989:SF16">
    <property type="entry name" value="REPLICATION PROTEIN A2"/>
    <property type="match status" value="1"/>
</dbReference>
<protein>
    <recommendedName>
        <fullName evidence="5">Replication protein A C-terminal domain-containing protein</fullName>
    </recommendedName>
</protein>
<reference evidence="6" key="1">
    <citation type="submission" date="2021-01" db="EMBL/GenBank/DDBJ databases">
        <authorList>
            <person name="Corre E."/>
            <person name="Pelletier E."/>
            <person name="Niang G."/>
            <person name="Scheremetjew M."/>
            <person name="Finn R."/>
            <person name="Kale V."/>
            <person name="Holt S."/>
            <person name="Cochrane G."/>
            <person name="Meng A."/>
            <person name="Brown T."/>
            <person name="Cohen L."/>
        </authorList>
    </citation>
    <scope>NUCLEOTIDE SEQUENCE</scope>
    <source>
        <strain evidence="6">OF101</strain>
    </source>
</reference>
<comment type="similarity">
    <text evidence="2">Belongs to the replication factor A protein 2 family.</text>
</comment>
<dbReference type="Gene3D" id="1.10.10.10">
    <property type="entry name" value="Winged helix-like DNA-binding domain superfamily/Winged helix DNA-binding domain"/>
    <property type="match status" value="1"/>
</dbReference>
<dbReference type="GO" id="GO:0006260">
    <property type="term" value="P:DNA replication"/>
    <property type="evidence" value="ECO:0007669"/>
    <property type="project" value="TreeGrafter"/>
</dbReference>
<dbReference type="GO" id="GO:0000724">
    <property type="term" value="P:double-strand break repair via homologous recombination"/>
    <property type="evidence" value="ECO:0007669"/>
    <property type="project" value="TreeGrafter"/>
</dbReference>
<gene>
    <name evidence="6" type="ORF">ACAT0790_LOCUS60562</name>
</gene>
<evidence type="ECO:0000256" key="4">
    <source>
        <dbReference type="ARBA" id="ARBA00023242"/>
    </source>
</evidence>
<evidence type="ECO:0000313" key="6">
    <source>
        <dbReference type="EMBL" id="CAD9183790.1"/>
    </source>
</evidence>
<dbReference type="EMBL" id="HBGE01101618">
    <property type="protein sequence ID" value="CAD9183790.1"/>
    <property type="molecule type" value="Transcribed_RNA"/>
</dbReference>
<dbReference type="InterPro" id="IPR012340">
    <property type="entry name" value="NA-bd_OB-fold"/>
</dbReference>
<keyword evidence="4" id="KW-0539">Nucleus</keyword>
<dbReference type="GO" id="GO:0035861">
    <property type="term" value="C:site of double-strand break"/>
    <property type="evidence" value="ECO:0007669"/>
    <property type="project" value="TreeGrafter"/>
</dbReference>
<dbReference type="GO" id="GO:0003697">
    <property type="term" value="F:single-stranded DNA binding"/>
    <property type="evidence" value="ECO:0007669"/>
    <property type="project" value="TreeGrafter"/>
</dbReference>
<evidence type="ECO:0000256" key="2">
    <source>
        <dbReference type="ARBA" id="ARBA00007815"/>
    </source>
</evidence>
<dbReference type="InterPro" id="IPR036390">
    <property type="entry name" value="WH_DNA-bd_sf"/>
</dbReference>
<dbReference type="SUPFAM" id="SSF46785">
    <property type="entry name" value="Winged helix' DNA-binding domain"/>
    <property type="match status" value="1"/>
</dbReference>
<accession>A0A7S1WRV3</accession>
<evidence type="ECO:0000256" key="1">
    <source>
        <dbReference type="ARBA" id="ARBA00004123"/>
    </source>
</evidence>
<dbReference type="Gene3D" id="2.40.50.140">
    <property type="entry name" value="Nucleic acid-binding proteins"/>
    <property type="match status" value="1"/>
</dbReference>
<name>A0A7S1WRV3_ALECA</name>
<organism evidence="6">
    <name type="scientific">Alexandrium catenella</name>
    <name type="common">Red tide dinoflagellate</name>
    <name type="synonym">Gonyaulax catenella</name>
    <dbReference type="NCBI Taxonomy" id="2925"/>
    <lineage>
        <taxon>Eukaryota</taxon>
        <taxon>Sar</taxon>
        <taxon>Alveolata</taxon>
        <taxon>Dinophyceae</taxon>
        <taxon>Gonyaulacales</taxon>
        <taxon>Pyrocystaceae</taxon>
        <taxon>Alexandrium</taxon>
    </lineage>
</organism>
<dbReference type="Pfam" id="PF08784">
    <property type="entry name" value="RPA_C"/>
    <property type="match status" value="1"/>
</dbReference>
<dbReference type="GO" id="GO:0006289">
    <property type="term" value="P:nucleotide-excision repair"/>
    <property type="evidence" value="ECO:0007669"/>
    <property type="project" value="TreeGrafter"/>
</dbReference>
<dbReference type="PANTHER" id="PTHR13989">
    <property type="entry name" value="REPLICATION PROTEIN A-RELATED"/>
    <property type="match status" value="1"/>
</dbReference>
<feature type="domain" description="Replication protein A C-terminal" evidence="5">
    <location>
        <begin position="193"/>
        <end position="275"/>
    </location>
</feature>
<dbReference type="InterPro" id="IPR040260">
    <property type="entry name" value="RFA2-like"/>
</dbReference>
<evidence type="ECO:0000256" key="3">
    <source>
        <dbReference type="ARBA" id="ARBA00023125"/>
    </source>
</evidence>
<dbReference type="AlphaFoldDB" id="A0A7S1WRV3"/>
<dbReference type="GO" id="GO:0005662">
    <property type="term" value="C:DNA replication factor A complex"/>
    <property type="evidence" value="ECO:0007669"/>
    <property type="project" value="TreeGrafter"/>
</dbReference>
<dbReference type="InterPro" id="IPR036388">
    <property type="entry name" value="WH-like_DNA-bd_sf"/>
</dbReference>
<sequence length="280" mass="29116">MFGSVQAFGASSQAFGSSVGIPSTAAATQEAGARKPRQEEKQTCLPVTVRMVEAAVGNRDESGEEGLRFHGTEHGVLILVGLVEGWVRQSASAEFTVNDGTGRLKARYYSSGDLQDVGPGRYVSMFGQVRTAPVVHFAVAGMAAVESADEVSFHMIEVAHAALKLGTSIADFTTPPPKKPVLRSAALAEPATPNLEIPSAAATLETSPPKTLSLSGKPLRAAILGFLQAEGESRPEGVDLTAVCAHVGGTPASEVTAILEGLVGEGDVFTTIDDEHFQCV</sequence>
<keyword evidence="3" id="KW-0238">DNA-binding</keyword>
<dbReference type="GO" id="GO:0000781">
    <property type="term" value="C:chromosome, telomeric region"/>
    <property type="evidence" value="ECO:0007669"/>
    <property type="project" value="TreeGrafter"/>
</dbReference>
<evidence type="ECO:0000259" key="5">
    <source>
        <dbReference type="Pfam" id="PF08784"/>
    </source>
</evidence>
<proteinExistence type="inferred from homology"/>